<feature type="domain" description="Bacterial spore germination immunoglobulin-like" evidence="1">
    <location>
        <begin position="37"/>
        <end position="120"/>
    </location>
</feature>
<dbReference type="Proteomes" id="UP000630660">
    <property type="component" value="Unassembled WGS sequence"/>
</dbReference>
<sequence>MKRILFFTAFIATLALIGCGKVEETTKLVVDDDQMLEITYPAPNDTISWTAVTGIASVKEGSFTLELLDADDEALDKTTVKLSGKAPDTLDFVTDLSYAEEAPFIEGAIKAYLDDETKGSVYYKVYILSGLELVNEVILRFYLALEQDDFVQAYGLMAPEGATYSFYPEKQISFEPRGEKTEDLASWKDEGEHLRVLTLLRLPKYSLPVDNLFCYLVSIEHRSPAGTEIKDTYIFLKRQEDGSFLLYPPREDIGELADIE</sequence>
<evidence type="ECO:0000259" key="1">
    <source>
        <dbReference type="Pfam" id="PF10648"/>
    </source>
</evidence>
<dbReference type="AlphaFoldDB" id="A0A9D5KAH2"/>
<name>A0A9D5KAH2_UNCW3</name>
<accession>A0A9D5KAH2</accession>
<protein>
    <recommendedName>
        <fullName evidence="1">Bacterial spore germination immunoglobulin-like domain-containing protein</fullName>
    </recommendedName>
</protein>
<dbReference type="PROSITE" id="PS51257">
    <property type="entry name" value="PROKAR_LIPOPROTEIN"/>
    <property type="match status" value="1"/>
</dbReference>
<gene>
    <name evidence="2" type="ORF">GF359_09745</name>
</gene>
<dbReference type="InterPro" id="IPR018911">
    <property type="entry name" value="Gmad2_Ig-like_dom"/>
</dbReference>
<organism evidence="2 3">
    <name type="scientific">candidate division WOR-3 bacterium</name>
    <dbReference type="NCBI Taxonomy" id="2052148"/>
    <lineage>
        <taxon>Bacteria</taxon>
        <taxon>Bacteria division WOR-3</taxon>
    </lineage>
</organism>
<evidence type="ECO:0000313" key="3">
    <source>
        <dbReference type="Proteomes" id="UP000630660"/>
    </source>
</evidence>
<dbReference type="Pfam" id="PF10648">
    <property type="entry name" value="Gmad2"/>
    <property type="match status" value="1"/>
</dbReference>
<evidence type="ECO:0000313" key="2">
    <source>
        <dbReference type="EMBL" id="MBD3365482.1"/>
    </source>
</evidence>
<proteinExistence type="predicted"/>
<comment type="caution">
    <text evidence="2">The sequence shown here is derived from an EMBL/GenBank/DDBJ whole genome shotgun (WGS) entry which is preliminary data.</text>
</comment>
<reference evidence="2" key="1">
    <citation type="submission" date="2019-11" db="EMBL/GenBank/DDBJ databases">
        <title>Microbial mats filling the niche in hypersaline microbial mats.</title>
        <authorList>
            <person name="Wong H.L."/>
            <person name="Macleod F.I."/>
            <person name="White R.A. III"/>
            <person name="Burns B.P."/>
        </authorList>
    </citation>
    <scope>NUCLEOTIDE SEQUENCE</scope>
    <source>
        <strain evidence="2">Bin_327</strain>
    </source>
</reference>
<dbReference type="EMBL" id="WJKJ01000321">
    <property type="protein sequence ID" value="MBD3365482.1"/>
    <property type="molecule type" value="Genomic_DNA"/>
</dbReference>